<dbReference type="GO" id="GO:0009116">
    <property type="term" value="P:nucleoside metabolic process"/>
    <property type="evidence" value="ECO:0007669"/>
    <property type="project" value="InterPro"/>
</dbReference>
<dbReference type="OMA" id="HAPHEES"/>
<dbReference type="InterPro" id="IPR056884">
    <property type="entry name" value="NPHP3-like_N"/>
</dbReference>
<evidence type="ECO:0000256" key="1">
    <source>
        <dbReference type="ARBA" id="ARBA00022737"/>
    </source>
</evidence>
<dbReference type="Gene3D" id="3.40.50.1580">
    <property type="entry name" value="Nucleoside phosphorylase domain"/>
    <property type="match status" value="1"/>
</dbReference>
<dbReference type="InterPro" id="IPR007111">
    <property type="entry name" value="NACHT_NTPase"/>
</dbReference>
<dbReference type="InterPro" id="IPR035994">
    <property type="entry name" value="Nucleoside_phosphorylase_sf"/>
</dbReference>
<accession>A0A179IA12</accession>
<dbReference type="EMBL" id="LUKN01002826">
    <property type="protein sequence ID" value="OAQ98538.1"/>
    <property type="molecule type" value="Genomic_DNA"/>
</dbReference>
<keyword evidence="1" id="KW-0677">Repeat</keyword>
<dbReference type="Proteomes" id="UP000243081">
    <property type="component" value="Unassembled WGS sequence"/>
</dbReference>
<gene>
    <name evidence="3" type="ORF">LLEC1_08050</name>
</gene>
<name>A0A179IA12_CORDF</name>
<organism evidence="3 4">
    <name type="scientific">Cordyceps confragosa</name>
    <name type="common">Lecanicillium lecanii</name>
    <dbReference type="NCBI Taxonomy" id="2714763"/>
    <lineage>
        <taxon>Eukaryota</taxon>
        <taxon>Fungi</taxon>
        <taxon>Dikarya</taxon>
        <taxon>Ascomycota</taxon>
        <taxon>Pezizomycotina</taxon>
        <taxon>Sordariomycetes</taxon>
        <taxon>Hypocreomycetidae</taxon>
        <taxon>Hypocreales</taxon>
        <taxon>Cordycipitaceae</taxon>
        <taxon>Akanthomyces</taxon>
    </lineage>
</organism>
<dbReference type="SUPFAM" id="SSF53167">
    <property type="entry name" value="Purine and uridine phosphorylases"/>
    <property type="match status" value="1"/>
</dbReference>
<dbReference type="GO" id="GO:0003824">
    <property type="term" value="F:catalytic activity"/>
    <property type="evidence" value="ECO:0007669"/>
    <property type="project" value="InterPro"/>
</dbReference>
<comment type="caution">
    <text evidence="3">The sequence shown here is derived from an EMBL/GenBank/DDBJ whole genome shotgun (WGS) entry which is preliminary data.</text>
</comment>
<dbReference type="PANTHER" id="PTHR10039:SF16">
    <property type="entry name" value="GPI INOSITOL-DEACYLASE"/>
    <property type="match status" value="1"/>
</dbReference>
<feature type="non-terminal residue" evidence="3">
    <location>
        <position position="1"/>
    </location>
</feature>
<dbReference type="PANTHER" id="PTHR10039">
    <property type="entry name" value="AMELOGENIN"/>
    <property type="match status" value="1"/>
</dbReference>
<evidence type="ECO:0000313" key="3">
    <source>
        <dbReference type="EMBL" id="OAQ98538.1"/>
    </source>
</evidence>
<dbReference type="InterPro" id="IPR027417">
    <property type="entry name" value="P-loop_NTPase"/>
</dbReference>
<feature type="non-terminal residue" evidence="3">
    <location>
        <position position="646"/>
    </location>
</feature>
<evidence type="ECO:0000259" key="2">
    <source>
        <dbReference type="PROSITE" id="PS50837"/>
    </source>
</evidence>
<keyword evidence="4" id="KW-1185">Reference proteome</keyword>
<dbReference type="Gene3D" id="3.40.50.300">
    <property type="entry name" value="P-loop containing nucleotide triphosphate hydrolases"/>
    <property type="match status" value="1"/>
</dbReference>
<dbReference type="OrthoDB" id="194358at2759"/>
<proteinExistence type="predicted"/>
<feature type="domain" description="NACHT" evidence="2">
    <location>
        <begin position="293"/>
        <end position="438"/>
    </location>
</feature>
<sequence>SGVFQYDYGRTVQNQAFQETQHLDKAPKVLRQAVSGIKTQHHMYGHNIQNIITTALNKIPRIKKNHSSPGPDLDKLYLPTVIHPFSNDSPCDVSCGADNSLLVSRPKRDPDNNNPVIHYGLITTANQVIKDATIRDKLARERDVLCFEMESGGLMNRFPCLVVRGICDYADTHKNKTWQGYAAMTAAAYAKSLLQRIQPGSEAAAEKLSDLLQDVLIRSAKILSNQVLSLSHTAATGITHLNTSFRHDKITKWLSPPNYQQNFDTGKSKHEASTGQWLLDSKEYQPWKTDPSSSLWLHGNTGCGKTILSYTVVADLEQDKLTSEAFLFFYFDFTDVGKQSTENALCSLVVQLYDKREEARAPLDELFEKRTAHRKPDYPLLKEVFRSMVKRCRAIWIVLDALDECNSRGKENGNSLLSWMENLRCACSNVHVFFTSRPEPDIKQSIEAWHNCNEISLRPDLMAQDIETYVHRRVSEMILWQDEPRLQEVMRDTLIQGAQGMFRWVACQFETLQKCLSQDDVEYALKHLPRTLNETYSRMLESIEPLYKRHSIRILQFLTYSDRALRIEEAVDAVAVRLNETTLFKPTYRLKDPKMIVCYCPGFAVLEETYDQRKEKQVVEIRLAHLSVQGYFKSNQLNAAVSGDFE</sequence>
<evidence type="ECO:0000313" key="4">
    <source>
        <dbReference type="Proteomes" id="UP000243081"/>
    </source>
</evidence>
<dbReference type="PROSITE" id="PS50837">
    <property type="entry name" value="NACHT"/>
    <property type="match status" value="1"/>
</dbReference>
<dbReference type="Pfam" id="PF24883">
    <property type="entry name" value="NPHP3_N"/>
    <property type="match status" value="1"/>
</dbReference>
<reference evidence="3 4" key="1">
    <citation type="submission" date="2016-03" db="EMBL/GenBank/DDBJ databases">
        <title>Fine-scale spatial genetic structure of a fungal parasite of coffee scale insects.</title>
        <authorList>
            <person name="Jackson D."/>
            <person name="Zemenick K.A."/>
            <person name="Malloure B."/>
            <person name="Quandt C.A."/>
            <person name="James T.Y."/>
        </authorList>
    </citation>
    <scope>NUCLEOTIDE SEQUENCE [LARGE SCALE GENOMIC DNA]</scope>
    <source>
        <strain evidence="3 4">UM487</strain>
    </source>
</reference>
<dbReference type="SUPFAM" id="SSF52540">
    <property type="entry name" value="P-loop containing nucleoside triphosphate hydrolases"/>
    <property type="match status" value="1"/>
</dbReference>
<dbReference type="AlphaFoldDB" id="A0A179IA12"/>
<protein>
    <recommendedName>
        <fullName evidence="2">NACHT domain-containing protein</fullName>
    </recommendedName>
</protein>